<keyword evidence="2" id="KW-1185">Reference proteome</keyword>
<dbReference type="Proteomes" id="UP000323946">
    <property type="component" value="Unassembled WGS sequence"/>
</dbReference>
<comment type="caution">
    <text evidence="1">The sequence shown here is derived from an EMBL/GenBank/DDBJ whole genome shotgun (WGS) entry which is preliminary data.</text>
</comment>
<protein>
    <submittedName>
        <fullName evidence="1">Uncharacterized protein</fullName>
    </submittedName>
</protein>
<sequence>MSVESMRIIMNGLVDRLHPGLPGSALGDVLDQLIYLTDDNGSDLLQVCREWIRGSDLRRADAALSLSEVFLFNTREDLEAELGAAADRWPELAPRVAKILNDWDRIQPD</sequence>
<accession>A0A5M7BSN1</accession>
<dbReference type="RefSeq" id="WP_150069067.1">
    <property type="nucleotide sequence ID" value="NZ_JBEPDJ010000013.1"/>
</dbReference>
<dbReference type="AlphaFoldDB" id="A0A5M7BSN1"/>
<dbReference type="EMBL" id="VWPH01000011">
    <property type="protein sequence ID" value="KAA5830211.1"/>
    <property type="molecule type" value="Genomic_DNA"/>
</dbReference>
<reference evidence="1 2" key="1">
    <citation type="submission" date="2019-09" db="EMBL/GenBank/DDBJ databases">
        <title>Draft genome sequence of the thermophilic Saccharopolyspora hirsuta VKM Ac-666T.</title>
        <authorList>
            <person name="Lobastova T.G."/>
            <person name="Fokina V."/>
            <person name="Bragin E.Y."/>
            <person name="Shtratnikova V.Y."/>
            <person name="Starodumova I.P."/>
            <person name="Tarlachkov S.V."/>
            <person name="Donova M.V."/>
        </authorList>
    </citation>
    <scope>NUCLEOTIDE SEQUENCE [LARGE SCALE GENOMIC DNA]</scope>
    <source>
        <strain evidence="1 2">VKM Ac-666</strain>
    </source>
</reference>
<proteinExistence type="predicted"/>
<dbReference type="OrthoDB" id="3692662at2"/>
<gene>
    <name evidence="1" type="ORF">F1721_24320</name>
</gene>
<organism evidence="1 2">
    <name type="scientific">Saccharopolyspora hirsuta</name>
    <dbReference type="NCBI Taxonomy" id="1837"/>
    <lineage>
        <taxon>Bacteria</taxon>
        <taxon>Bacillati</taxon>
        <taxon>Actinomycetota</taxon>
        <taxon>Actinomycetes</taxon>
        <taxon>Pseudonocardiales</taxon>
        <taxon>Pseudonocardiaceae</taxon>
        <taxon>Saccharopolyspora</taxon>
    </lineage>
</organism>
<evidence type="ECO:0000313" key="2">
    <source>
        <dbReference type="Proteomes" id="UP000323946"/>
    </source>
</evidence>
<evidence type="ECO:0000313" key="1">
    <source>
        <dbReference type="EMBL" id="KAA5830211.1"/>
    </source>
</evidence>
<name>A0A5M7BSN1_SACHI</name>
<dbReference type="SMR" id="A0A5M7BSN1"/>